<dbReference type="Pfam" id="PF00245">
    <property type="entry name" value="Alk_phosphatase"/>
    <property type="match status" value="1"/>
</dbReference>
<protein>
    <submittedName>
        <fullName evidence="5">Alkaline phosphatase</fullName>
        <ecNumber evidence="5">3.1.3.1</ecNumber>
    </submittedName>
</protein>
<dbReference type="SUPFAM" id="SSF55383">
    <property type="entry name" value="Copper amine oxidase, domain N"/>
    <property type="match status" value="1"/>
</dbReference>
<dbReference type="EMBL" id="JAUSWA010000001">
    <property type="protein sequence ID" value="MDQ0491949.1"/>
    <property type="molecule type" value="Genomic_DNA"/>
</dbReference>
<feature type="signal peptide" evidence="3">
    <location>
        <begin position="1"/>
        <end position="31"/>
    </location>
</feature>
<comment type="caution">
    <text evidence="5">The sequence shown here is derived from an EMBL/GenBank/DDBJ whole genome shotgun (WGS) entry which is preliminary data.</text>
</comment>
<dbReference type="SUPFAM" id="SSF53649">
    <property type="entry name" value="Alkaline phosphatase-like"/>
    <property type="match status" value="1"/>
</dbReference>
<dbReference type="InterPro" id="IPR036582">
    <property type="entry name" value="Mao_N_sf"/>
</dbReference>
<dbReference type="GO" id="GO:0004035">
    <property type="term" value="F:alkaline phosphatase activity"/>
    <property type="evidence" value="ECO:0007669"/>
    <property type="project" value="UniProtKB-EC"/>
</dbReference>
<proteinExistence type="inferred from homology"/>
<gene>
    <name evidence="5" type="ORF">QOZ95_000096</name>
</gene>
<dbReference type="EC" id="3.1.3.1" evidence="5"/>
<evidence type="ECO:0000259" key="4">
    <source>
        <dbReference type="Pfam" id="PF07833"/>
    </source>
</evidence>
<dbReference type="Gene3D" id="1.10.60.40">
    <property type="match status" value="1"/>
</dbReference>
<keyword evidence="3" id="KW-0732">Signal</keyword>
<evidence type="ECO:0000313" key="6">
    <source>
        <dbReference type="Proteomes" id="UP001242811"/>
    </source>
</evidence>
<name>A0ABU0KV40_9BACL</name>
<dbReference type="PANTHER" id="PTHR11596:SF5">
    <property type="entry name" value="ALKALINE PHOSPHATASE"/>
    <property type="match status" value="1"/>
</dbReference>
<keyword evidence="6" id="KW-1185">Reference proteome</keyword>
<dbReference type="PANTHER" id="PTHR11596">
    <property type="entry name" value="ALKALINE PHOSPHATASE"/>
    <property type="match status" value="1"/>
</dbReference>
<dbReference type="InterPro" id="IPR012854">
    <property type="entry name" value="Cu_amine_oxidase-like_N"/>
</dbReference>
<dbReference type="InterPro" id="IPR001952">
    <property type="entry name" value="Alkaline_phosphatase"/>
</dbReference>
<dbReference type="InterPro" id="IPR017850">
    <property type="entry name" value="Alkaline_phosphatase_core_sf"/>
</dbReference>
<dbReference type="PRINTS" id="PR00113">
    <property type="entry name" value="ALKPHPHTASE"/>
</dbReference>
<feature type="domain" description="Copper amine oxidase-like N-terminal" evidence="4">
    <location>
        <begin position="464"/>
        <end position="534"/>
    </location>
</feature>
<accession>A0ABU0KV40</accession>
<feature type="chain" id="PRO_5046117027" evidence="3">
    <location>
        <begin position="32"/>
        <end position="538"/>
    </location>
</feature>
<reference evidence="5 6" key="1">
    <citation type="submission" date="2023-07" db="EMBL/GenBank/DDBJ databases">
        <title>Genomic Encyclopedia of Type Strains, Phase IV (KMG-IV): sequencing the most valuable type-strain genomes for metagenomic binning, comparative biology and taxonomic classification.</title>
        <authorList>
            <person name="Goeker M."/>
        </authorList>
    </citation>
    <scope>NUCLEOTIDE SEQUENCE [LARGE SCALE GENOMIC DNA]</scope>
    <source>
        <strain evidence="5 6">DSM 14914</strain>
    </source>
</reference>
<evidence type="ECO:0000256" key="2">
    <source>
        <dbReference type="RuleBase" id="RU003946"/>
    </source>
</evidence>
<evidence type="ECO:0000256" key="3">
    <source>
        <dbReference type="SAM" id="SignalP"/>
    </source>
</evidence>
<sequence>MLNCWGIHTKKSVAALIATMMLAVSGGTAMAAEKDTPIKNVIILIPDGMANDATALARWYKGSSLTLDSMASGMVRTHSADAPIADSAPAGTAFATGYKSHTGYVGVLPDEATMPGQQPITAGDAKKPVASILEASKLAGKSTGIIATSEIMHATPADFTAHYPDRKNYDALSMQQAYNGVDVVLGGGGKFLETAERKDGQDLIAQIKDQGYDFVTTPEGLKNSTSSKLWGSFAPEALAYDLDRDASKEPSLAEMTSKAIDILSKNDKGFFLMVEGSKVDWAAHANDPTGIISDVLSFDDAVKVALDYAKQNQNTVVVAVTDHGNGGLTIGSSNTTSNYDKTPLASFIDPLKKAKLTGEGLETKLNADRSNIKDVLSAYFGITDLTDEEVKTIKEAKEGSMNYAVGPIISKRANIGWTTGGHTGGDVVLYTYAPNGDRPSGVIDNTDVNKYMTRVLGLNLDTVSKQLFVPAKTAFEAKGAKFTADTKVITVTKGSNKLELPVYKNVATLNGKHSTLNGVVVFNGVDYFVPQQAIDLIQ</sequence>
<dbReference type="RefSeq" id="WP_152381976.1">
    <property type="nucleotide sequence ID" value="NZ_CP045298.1"/>
</dbReference>
<organism evidence="5 6">
    <name type="scientific">Paenibacillus brasilensis</name>
    <dbReference type="NCBI Taxonomy" id="128574"/>
    <lineage>
        <taxon>Bacteria</taxon>
        <taxon>Bacillati</taxon>
        <taxon>Bacillota</taxon>
        <taxon>Bacilli</taxon>
        <taxon>Bacillales</taxon>
        <taxon>Paenibacillaceae</taxon>
        <taxon>Paenibacillus</taxon>
    </lineage>
</organism>
<dbReference type="Proteomes" id="UP001242811">
    <property type="component" value="Unassembled WGS sequence"/>
</dbReference>
<comment type="similarity">
    <text evidence="2">Belongs to the alkaline phosphatase family.</text>
</comment>
<dbReference type="Gene3D" id="3.40.720.10">
    <property type="entry name" value="Alkaline Phosphatase, subunit A"/>
    <property type="match status" value="1"/>
</dbReference>
<evidence type="ECO:0000256" key="1">
    <source>
        <dbReference type="ARBA" id="ARBA00022553"/>
    </source>
</evidence>
<dbReference type="Gene3D" id="3.30.457.10">
    <property type="entry name" value="Copper amine oxidase-like, N-terminal domain"/>
    <property type="match status" value="1"/>
</dbReference>
<keyword evidence="1" id="KW-0597">Phosphoprotein</keyword>
<dbReference type="SMART" id="SM00098">
    <property type="entry name" value="alkPPc"/>
    <property type="match status" value="1"/>
</dbReference>
<evidence type="ECO:0000313" key="5">
    <source>
        <dbReference type="EMBL" id="MDQ0491949.1"/>
    </source>
</evidence>
<dbReference type="CDD" id="cd16012">
    <property type="entry name" value="ALP"/>
    <property type="match status" value="1"/>
</dbReference>
<dbReference type="Pfam" id="PF07833">
    <property type="entry name" value="Cu_amine_oxidN1"/>
    <property type="match status" value="1"/>
</dbReference>
<keyword evidence="5" id="KW-0378">Hydrolase</keyword>